<dbReference type="Proteomes" id="UP000502899">
    <property type="component" value="Chromosome"/>
</dbReference>
<gene>
    <name evidence="5" type="ORF">B9N56_00250</name>
    <name evidence="6" type="ORF">FOC70_02350</name>
</gene>
<accession>A0A233W5I7</accession>
<dbReference type="GO" id="GO:0005524">
    <property type="term" value="F:ATP binding"/>
    <property type="evidence" value="ECO:0007669"/>
    <property type="project" value="UniProtKB-KW"/>
</dbReference>
<dbReference type="Proteomes" id="UP000215361">
    <property type="component" value="Unassembled WGS sequence"/>
</dbReference>
<organism evidence="5 7">
    <name type="scientific">Finegoldia magna</name>
    <name type="common">Peptostreptococcus magnus</name>
    <dbReference type="NCBI Taxonomy" id="1260"/>
    <lineage>
        <taxon>Bacteria</taxon>
        <taxon>Bacillati</taxon>
        <taxon>Bacillota</taxon>
        <taxon>Tissierellia</taxon>
        <taxon>Tissierellales</taxon>
        <taxon>Peptoniphilaceae</taxon>
        <taxon>Finegoldia</taxon>
    </lineage>
</organism>
<evidence type="ECO:0000313" key="8">
    <source>
        <dbReference type="Proteomes" id="UP000502899"/>
    </source>
</evidence>
<dbReference type="SUPFAM" id="SSF52540">
    <property type="entry name" value="P-loop containing nucleoside triphosphate hydrolases"/>
    <property type="match status" value="1"/>
</dbReference>
<dbReference type="CDD" id="cd03230">
    <property type="entry name" value="ABC_DR_subfamily_A"/>
    <property type="match status" value="1"/>
</dbReference>
<evidence type="ECO:0000256" key="2">
    <source>
        <dbReference type="ARBA" id="ARBA00022741"/>
    </source>
</evidence>
<dbReference type="AlphaFoldDB" id="A0A233W5I7"/>
<dbReference type="EMBL" id="NDYI01000001">
    <property type="protein sequence ID" value="OXZ39911.1"/>
    <property type="molecule type" value="Genomic_DNA"/>
</dbReference>
<protein>
    <submittedName>
        <fullName evidence="6">ABC transporter ATP-binding protein</fullName>
    </submittedName>
</protein>
<dbReference type="InterPro" id="IPR003593">
    <property type="entry name" value="AAA+_ATPase"/>
</dbReference>
<evidence type="ECO:0000256" key="3">
    <source>
        <dbReference type="ARBA" id="ARBA00022840"/>
    </source>
</evidence>
<reference evidence="7" key="2">
    <citation type="submission" date="2017-04" db="EMBL/GenBank/DDBJ databases">
        <title>Finegoldia magna isolated from orthopedic joint implant-associated infections.</title>
        <authorList>
            <person name="Bjorklund S."/>
            <person name="Bruggemann H."/>
            <person name="Jensen A."/>
            <person name="Hellmark B."/>
            <person name="Soderquist B."/>
        </authorList>
    </citation>
    <scope>NUCLEOTIDE SEQUENCE [LARGE SCALE GENOMIC DNA]</scope>
    <source>
        <strain evidence="7">08T492</strain>
    </source>
</reference>
<dbReference type="InterPro" id="IPR051782">
    <property type="entry name" value="ABC_Transporter_VariousFunc"/>
</dbReference>
<keyword evidence="3 6" id="KW-0067">ATP-binding</keyword>
<dbReference type="Pfam" id="PF00005">
    <property type="entry name" value="ABC_tran"/>
    <property type="match status" value="1"/>
</dbReference>
<dbReference type="InterPro" id="IPR003439">
    <property type="entry name" value="ABC_transporter-like_ATP-bd"/>
</dbReference>
<reference evidence="5" key="1">
    <citation type="journal article" date="2017" name="J. Clin. Microbiol.">
        <title>Finegoldia magna Isolated from Orthopedic Joint Implant-Associated Infections.</title>
        <authorList>
            <person name="Soderquist B."/>
            <person name="Bjorklund S."/>
            <person name="Hellmark B."/>
            <person name="Jensen A."/>
            <person name="Bruggemann H."/>
        </authorList>
    </citation>
    <scope>NUCLEOTIDE SEQUENCE</scope>
    <source>
        <strain evidence="5">08T492</strain>
    </source>
</reference>
<dbReference type="EMBL" id="CP054000">
    <property type="protein sequence ID" value="QKH79267.1"/>
    <property type="molecule type" value="Genomic_DNA"/>
</dbReference>
<reference evidence="6 8" key="3">
    <citation type="submission" date="2020-05" db="EMBL/GenBank/DDBJ databases">
        <title>FDA dAtabase for Regulatory Grade micrObial Sequences (FDA-ARGOS): Supporting development and validation of Infectious Disease Dx tests.</title>
        <authorList>
            <person name="Pederson C."/>
            <person name="Tallon L."/>
            <person name="Sadzewicz L."/>
            <person name="Zhao X."/>
            <person name="Vavikolanu K."/>
            <person name="Mehta A."/>
            <person name="Aluvathingal J."/>
            <person name="Nadendla S."/>
            <person name="Myers T."/>
            <person name="Yan Y."/>
            <person name="Sichtig H."/>
        </authorList>
    </citation>
    <scope>NUCLEOTIDE SEQUENCE [LARGE SCALE GENOMIC DNA]</scope>
    <source>
        <strain evidence="6 8">FDAARGOS_764</strain>
    </source>
</reference>
<dbReference type="PANTHER" id="PTHR42939">
    <property type="entry name" value="ABC TRANSPORTER ATP-BINDING PROTEIN ALBC-RELATED"/>
    <property type="match status" value="1"/>
</dbReference>
<feature type="domain" description="ABC transporter" evidence="4">
    <location>
        <begin position="2"/>
        <end position="223"/>
    </location>
</feature>
<sequence length="277" mass="31713">MLKLEKIRKSFKNNLVLKDVSFTVDTGEVVGLVGLNGSGKSTIIRIISGLIIQDNGTIENDFKNIGVLLEGSRNIYHFLTVRENIKYFSILNNIEDAYVENFMNNYITLFGLEDKLDEEVGNLSRGMIQKVSIMILLAQNPDIIIMDEPTLGLDIISTIQIREIIQDIVEEKNKTVLIVSHDTKLLDSVADRILFLKDGKIEADIETENLKLNKDSEYLVYYYGMEDGLENIYYEKNIYKTITKEPKQVMEILGDRLIKVEKNTKSIEDIITEMMED</sequence>
<name>A0A233W5I7_FINMA</name>
<evidence type="ECO:0000256" key="1">
    <source>
        <dbReference type="ARBA" id="ARBA00022448"/>
    </source>
</evidence>
<evidence type="ECO:0000259" key="4">
    <source>
        <dbReference type="PROSITE" id="PS50893"/>
    </source>
</evidence>
<evidence type="ECO:0000313" key="7">
    <source>
        <dbReference type="Proteomes" id="UP000215361"/>
    </source>
</evidence>
<dbReference type="Gene3D" id="3.40.50.300">
    <property type="entry name" value="P-loop containing nucleotide triphosphate hydrolases"/>
    <property type="match status" value="1"/>
</dbReference>
<proteinExistence type="predicted"/>
<keyword evidence="1" id="KW-0813">Transport</keyword>
<dbReference type="SMART" id="SM00382">
    <property type="entry name" value="AAA"/>
    <property type="match status" value="1"/>
</dbReference>
<dbReference type="InterPro" id="IPR027417">
    <property type="entry name" value="P-loop_NTPase"/>
</dbReference>
<evidence type="ECO:0000313" key="6">
    <source>
        <dbReference type="EMBL" id="QKH79267.1"/>
    </source>
</evidence>
<keyword evidence="2" id="KW-0547">Nucleotide-binding</keyword>
<evidence type="ECO:0000313" key="5">
    <source>
        <dbReference type="EMBL" id="OXZ39911.1"/>
    </source>
</evidence>
<dbReference type="GO" id="GO:0016887">
    <property type="term" value="F:ATP hydrolysis activity"/>
    <property type="evidence" value="ECO:0007669"/>
    <property type="project" value="InterPro"/>
</dbReference>
<dbReference type="RefSeq" id="WP_002841959.1">
    <property type="nucleotide sequence ID" value="NZ_CP054000.1"/>
</dbReference>
<dbReference type="PROSITE" id="PS50893">
    <property type="entry name" value="ABC_TRANSPORTER_2"/>
    <property type="match status" value="1"/>
</dbReference>
<dbReference type="PANTHER" id="PTHR42939:SF1">
    <property type="entry name" value="ABC TRANSPORTER ATP-BINDING PROTEIN ALBC-RELATED"/>
    <property type="match status" value="1"/>
</dbReference>